<gene>
    <name evidence="4" type="ORF">Tco_0940674</name>
</gene>
<dbReference type="Proteomes" id="UP001151760">
    <property type="component" value="Unassembled WGS sequence"/>
</dbReference>
<dbReference type="Pfam" id="PF16900">
    <property type="entry name" value="REPA_OB_2"/>
    <property type="match status" value="1"/>
</dbReference>
<evidence type="ECO:0000256" key="1">
    <source>
        <dbReference type="ARBA" id="ARBA00023125"/>
    </source>
</evidence>
<keyword evidence="1 4" id="KW-0238">DNA-binding</keyword>
<sequence>MATFVTGYINDLSAVKDNITLRVQILRTWMQQVYGKQHIKNLDLIVMDEHATMRMALVNQFKDWLEEGSAIILEQYKTMEPCTDFNGSLYGFDFRGYRSITSQQQEKDGQFDVIGHVVGYEDLDNYDKNRKSSKKKSLTLVDHEGNELKCTLWGGNMCVQNGYHATKLFLFDGTQPIVKEEFQYVKEYSIRLFAREDVENSKNTVTRISTTSRNSTKESFVDKIPPRNIAELSCKKKVIREKDMIDLKADMPKKSASGKDDWWCTKCNDETGTMSLTLWNDEVQAVVGRSAYQLCDKYGKVEQNDQLPSEITALIGKKQKDTKAKVPHFLTSLCWFVSNWSSALLPWKIIQLPHGELAAPTNDIISIVALALLISDIFLSDELVVVVLVSLVPSVVPIPDLESQTDENTTPVGTKKNNAMDDVRKEKSSQGKNKYPAENDIGNESSNGKKKAMK</sequence>
<dbReference type="GO" id="GO:0003677">
    <property type="term" value="F:DNA binding"/>
    <property type="evidence" value="ECO:0007669"/>
    <property type="project" value="UniProtKB-KW"/>
</dbReference>
<keyword evidence="5" id="KW-1185">Reference proteome</keyword>
<proteinExistence type="predicted"/>
<comment type="caution">
    <text evidence="4">The sequence shown here is derived from an EMBL/GenBank/DDBJ whole genome shotgun (WGS) entry which is preliminary data.</text>
</comment>
<evidence type="ECO:0000313" key="5">
    <source>
        <dbReference type="Proteomes" id="UP001151760"/>
    </source>
</evidence>
<reference evidence="4" key="2">
    <citation type="submission" date="2022-01" db="EMBL/GenBank/DDBJ databases">
        <authorList>
            <person name="Yamashiro T."/>
            <person name="Shiraishi A."/>
            <person name="Satake H."/>
            <person name="Nakayama K."/>
        </authorList>
    </citation>
    <scope>NUCLEOTIDE SEQUENCE</scope>
</reference>
<dbReference type="EMBL" id="BQNB010015505">
    <property type="protein sequence ID" value="GJT40809.1"/>
    <property type="molecule type" value="Genomic_DNA"/>
</dbReference>
<feature type="compositionally biased region" description="Basic and acidic residues" evidence="2">
    <location>
        <begin position="418"/>
        <end position="429"/>
    </location>
</feature>
<evidence type="ECO:0000259" key="3">
    <source>
        <dbReference type="Pfam" id="PF16900"/>
    </source>
</evidence>
<dbReference type="PANTHER" id="PTHR42823">
    <property type="entry name" value="ATP SYNTHASE SUBUNIT A, CHLOROPLASTIC"/>
    <property type="match status" value="1"/>
</dbReference>
<dbReference type="InterPro" id="IPR012340">
    <property type="entry name" value="NA-bd_OB-fold"/>
</dbReference>
<name>A0ABQ5DVE0_9ASTR</name>
<dbReference type="InterPro" id="IPR045082">
    <property type="entry name" value="ATP_syn_F0_a_bact/chloroplast"/>
</dbReference>
<feature type="domain" description="Replication protein A OB" evidence="3">
    <location>
        <begin position="103"/>
        <end position="155"/>
    </location>
</feature>
<dbReference type="SUPFAM" id="SSF50249">
    <property type="entry name" value="Nucleic acid-binding proteins"/>
    <property type="match status" value="3"/>
</dbReference>
<evidence type="ECO:0000313" key="4">
    <source>
        <dbReference type="EMBL" id="GJT40809.1"/>
    </source>
</evidence>
<dbReference type="InterPro" id="IPR031657">
    <property type="entry name" value="REPA_OB_2"/>
</dbReference>
<dbReference type="Gene3D" id="2.40.50.140">
    <property type="entry name" value="Nucleic acid-binding proteins"/>
    <property type="match status" value="2"/>
</dbReference>
<evidence type="ECO:0000256" key="2">
    <source>
        <dbReference type="SAM" id="MobiDB-lite"/>
    </source>
</evidence>
<feature type="region of interest" description="Disordered" evidence="2">
    <location>
        <begin position="400"/>
        <end position="454"/>
    </location>
</feature>
<accession>A0ABQ5DVE0</accession>
<reference evidence="4" key="1">
    <citation type="journal article" date="2022" name="Int. J. Mol. Sci.">
        <title>Draft Genome of Tanacetum Coccineum: Genomic Comparison of Closely Related Tanacetum-Family Plants.</title>
        <authorList>
            <person name="Yamashiro T."/>
            <person name="Shiraishi A."/>
            <person name="Nakayama K."/>
            <person name="Satake H."/>
        </authorList>
    </citation>
    <scope>NUCLEOTIDE SEQUENCE</scope>
</reference>
<feature type="compositionally biased region" description="Polar residues" evidence="2">
    <location>
        <begin position="406"/>
        <end position="417"/>
    </location>
</feature>
<organism evidence="4 5">
    <name type="scientific">Tanacetum coccineum</name>
    <dbReference type="NCBI Taxonomy" id="301880"/>
    <lineage>
        <taxon>Eukaryota</taxon>
        <taxon>Viridiplantae</taxon>
        <taxon>Streptophyta</taxon>
        <taxon>Embryophyta</taxon>
        <taxon>Tracheophyta</taxon>
        <taxon>Spermatophyta</taxon>
        <taxon>Magnoliopsida</taxon>
        <taxon>eudicotyledons</taxon>
        <taxon>Gunneridae</taxon>
        <taxon>Pentapetalae</taxon>
        <taxon>asterids</taxon>
        <taxon>campanulids</taxon>
        <taxon>Asterales</taxon>
        <taxon>Asteraceae</taxon>
        <taxon>Asteroideae</taxon>
        <taxon>Anthemideae</taxon>
        <taxon>Anthemidinae</taxon>
        <taxon>Tanacetum</taxon>
    </lineage>
</organism>
<dbReference type="PANTHER" id="PTHR42823:SF3">
    <property type="entry name" value="ATP SYNTHASE SUBUNIT A, CHLOROPLASTIC"/>
    <property type="match status" value="1"/>
</dbReference>
<protein>
    <submittedName>
        <fullName evidence="4">Replication protein A 70 kDa DNA-binding subunit B</fullName>
    </submittedName>
</protein>